<reference evidence="1" key="7">
    <citation type="journal article" date="2017" name="Sci. Rep.">
        <title>Genomic features, phylogenetic relationships, and comparative genomics of Elizabethkingia anophelis strain EM361-97 isolated in Taiwan.</title>
        <authorList>
            <person name="Lin J.N."/>
            <person name="Lai C.H."/>
            <person name="Yang C.H."/>
            <person name="Huang Y.H."/>
            <person name="Lin H.H."/>
        </authorList>
    </citation>
    <scope>NUCLEOTIDE SEQUENCE</scope>
</reference>
<dbReference type="AlphaFoldDB" id="A0A455ZCA7"/>
<reference evidence="1" key="5">
    <citation type="journal article" date="2017" name="Genome Announc.">
        <title>Complete Circularized Genome Sequences of Four Strains of Elizabethkingia anophelis, Including Two Novel Strains Isolated from Wild-Caught Anopheles sinensis.</title>
        <authorList>
            <person name="Pei D."/>
            <person name="Nicholson A.C."/>
            <person name="Jiang J."/>
            <person name="Chen H."/>
            <person name="Whitney A.M."/>
            <person name="Villarma A."/>
            <person name="Bell M."/>
            <person name="Humrighouse B."/>
            <person name="Rowe L.A."/>
            <person name="Sheth M."/>
            <person name="Batra D."/>
            <person name="Juieng P."/>
            <person name="Loparev V.N."/>
            <person name="McQuiston J.R."/>
            <person name="Lan Y."/>
            <person name="Ma Y."/>
            <person name="Xu J."/>
        </authorList>
    </citation>
    <scope>NUCLEOTIDE SEQUENCE</scope>
</reference>
<protein>
    <submittedName>
        <fullName evidence="1">Uncharacterized protein</fullName>
    </submittedName>
</protein>
<reference evidence="1" key="8">
    <citation type="journal article" date="2018" name="J. ISSAAS">
        <title>In Silico Identification of Three Types of Integrative and Conjugative Elements (ICEs) in Elizabethkingia anophelis Strains Isolated from Around the World.</title>
        <authorList>
            <person name="Xu J."/>
            <person name="Pei D."/>
            <person name="Nicholson A."/>
            <person name="Lan Y."/>
            <person name="Xia Q."/>
        </authorList>
    </citation>
    <scope>NUCLEOTIDE SEQUENCE</scope>
</reference>
<dbReference type="EMBL" id="BK010590">
    <property type="protein sequence ID" value="DAC74442.1"/>
    <property type="molecule type" value="Genomic_DNA"/>
</dbReference>
<name>A0A455ZCA7_9FLAO</name>
<accession>A0A455ZCA7</accession>
<reference evidence="1" key="2">
    <citation type="journal article" date="2014" name="PLoS ONE">
        <title>Insights from the genome annotation of Elizabethkingia anophelis from the malaria vector Anopheles gambiae.</title>
        <authorList>
            <person name="Kukutla P."/>
            <person name="Lindberg B.G."/>
            <person name="Pei D."/>
            <person name="Rayl M."/>
            <person name="Yu W."/>
            <person name="Steritz M."/>
            <person name="Faye I."/>
            <person name="Xu J."/>
        </authorList>
    </citation>
    <scope>NUCLEOTIDE SEQUENCE</scope>
</reference>
<reference evidence="1" key="1">
    <citation type="journal article" date="2014" name="Genome Biol. Evol.">
        <title>Comparative genomic analysis of malaria mosquito vector-associated novel pathogen Elizabethkingia anophelis.</title>
        <authorList>
            <person name="Teo J."/>
            <person name="Tan S.Y."/>
            <person name="Liu Y."/>
            <person name="Tay M."/>
            <person name="Ding Y."/>
            <person name="Li Y."/>
            <person name="Kjelleberg S."/>
            <person name="Givskov M."/>
            <person name="Lin R.T."/>
            <person name="Yang L."/>
        </authorList>
    </citation>
    <scope>NUCLEOTIDE SEQUENCE</scope>
</reference>
<reference evidence="1" key="3">
    <citation type="journal article" date="2016" name="Genome Announc.">
        <title>Complete Genome Sequences of Four Strains from the 2015-2016 Elizabethkingia anophelis Outbreak.</title>
        <authorList>
            <person name="Nicholson A.C."/>
            <person name="Whitney A.M."/>
            <person name="Emery B.D."/>
            <person name="Bell M.E."/>
            <person name="Gartin J.T."/>
            <person name="Humrighouse B.W."/>
            <person name="Loparev V.N."/>
            <person name="Batra D."/>
            <person name="Sheth M."/>
            <person name="Rowe L.A."/>
            <person name="Juieng P."/>
            <person name="Knipe K."/>
            <person name="Gulvik C."/>
            <person name="McQuiston J.R."/>
        </authorList>
    </citation>
    <scope>NUCLEOTIDE SEQUENCE</scope>
</reference>
<evidence type="ECO:0000313" key="1">
    <source>
        <dbReference type="EMBL" id="DAC74442.1"/>
    </source>
</evidence>
<reference evidence="1" key="6">
    <citation type="journal article" date="2017" name="Nat. Commun.">
        <title>Evolutionary dynamics and genomic features of the Elizabethkingia anophelis 2015 to 2016 Wisconsin outbreak strain.</title>
        <authorList>
            <person name="Perrin A."/>
            <person name="Larsonneur E."/>
            <person name="Nicholson A.C."/>
            <person name="Edwards D.J."/>
            <person name="Gundlach K.M."/>
            <person name="Whitney A.M."/>
            <person name="Gulvik C.A."/>
            <person name="Bell M.E."/>
            <person name="Rendueles O."/>
            <person name="Cury J."/>
            <person name="Hugon P."/>
            <person name="Clermont D."/>
            <person name="Enouf V."/>
            <person name="Loparev V."/>
            <person name="Juieng P."/>
            <person name="Monson T."/>
            <person name="Warshauer D."/>
            <person name="Elbadawi L.I."/>
            <person name="Walters M.S."/>
            <person name="Crist M.B."/>
            <person name="Noble-Wang J."/>
            <person name="Borlaug G."/>
            <person name="Rocha E.P.C."/>
            <person name="Criscuolo A."/>
            <person name="Touchon M."/>
            <person name="Davis J.P."/>
            <person name="Holt K.E."/>
            <person name="McQuiston J.R."/>
            <person name="Brisse S."/>
        </authorList>
    </citation>
    <scope>NUCLEOTIDE SEQUENCE</scope>
</reference>
<sequence length="37" mass="3959">MTIGIYKATLKHDTGITTLRVVSLSGKQGAIQQITIT</sequence>
<reference evidence="1" key="4">
    <citation type="journal article" date="2016" name="Sci. Rep.">
        <title>Genomic epidemiology and global diversity of the emerging bacterial pathogen Elizabethkingia anophelis.</title>
        <authorList>
            <person name="Breurec S."/>
            <person name="Criscuolo A."/>
            <person name="Diancourt L."/>
            <person name="Rendueles O."/>
            <person name="Vandenbogaert M."/>
            <person name="Passet V."/>
            <person name="Caro V."/>
            <person name="Rocha E.P."/>
            <person name="Touchon M."/>
            <person name="Brisse S."/>
        </authorList>
    </citation>
    <scope>NUCLEOTIDE SEQUENCE</scope>
</reference>
<proteinExistence type="predicted"/>
<organism evidence="1">
    <name type="scientific">Elizabethkingia anophelis</name>
    <dbReference type="NCBI Taxonomy" id="1117645"/>
    <lineage>
        <taxon>Bacteria</taxon>
        <taxon>Pseudomonadati</taxon>
        <taxon>Bacteroidota</taxon>
        <taxon>Flavobacteriia</taxon>
        <taxon>Flavobacteriales</taxon>
        <taxon>Weeksellaceae</taxon>
        <taxon>Elizabethkingia</taxon>
    </lineage>
</organism>